<dbReference type="EMBL" id="JAZAVK010000053">
    <property type="protein sequence ID" value="KAK7427476.1"/>
    <property type="molecule type" value="Genomic_DNA"/>
</dbReference>
<reference evidence="3 4" key="1">
    <citation type="journal article" date="2025" name="Microbiol. Resour. Announc.">
        <title>Draft genome sequences for Neonectria magnoliae and Neonectria punicea, canker pathogens of Liriodendron tulipifera and Acer saccharum in West Virginia.</title>
        <authorList>
            <person name="Petronek H.M."/>
            <person name="Kasson M.T."/>
            <person name="Metheny A.M."/>
            <person name="Stauder C.M."/>
            <person name="Lovett B."/>
            <person name="Lynch S.C."/>
            <person name="Garnas J.R."/>
            <person name="Kasson L.R."/>
            <person name="Stajich J.E."/>
        </authorList>
    </citation>
    <scope>NUCLEOTIDE SEQUENCE [LARGE SCALE GENOMIC DNA]</scope>
    <source>
        <strain evidence="3 4">NRRL 64651</strain>
    </source>
</reference>
<sequence>MSLNRNVLSRIEKTWSQIELIDKDFSQYNEVQWSPGSAKRQEAISPLSFEADIALSPSVGIILTTMLKVKQKPLPGSNSPTPFRDRVQRVSEKYESLFILVSEANPQGEYVGAPSASDMSAYADFVRFTTALQADITTELVHGADETLSKWILALMSRFASHSSSFSHLIDARDTPWALFLRRAGLNIVASQALDNMLAAEYGGLGMDRFLAMSLEERISKYGQVMGGDRVLRNVSRQLGNGGYK</sequence>
<evidence type="ECO:0000313" key="4">
    <source>
        <dbReference type="Proteomes" id="UP001498421"/>
    </source>
</evidence>
<proteinExistence type="predicted"/>
<accession>A0ABR1I2A0</accession>
<feature type="domain" description="SAM-like" evidence="2">
    <location>
        <begin position="173"/>
        <end position="238"/>
    </location>
</feature>
<dbReference type="Pfam" id="PF23395">
    <property type="entry name" value="SAM_6"/>
    <property type="match status" value="1"/>
</dbReference>
<evidence type="ECO:0000259" key="1">
    <source>
        <dbReference type="Pfam" id="PF23394"/>
    </source>
</evidence>
<dbReference type="Proteomes" id="UP001498421">
    <property type="component" value="Unassembled WGS sequence"/>
</dbReference>
<dbReference type="InterPro" id="IPR057559">
    <property type="entry name" value="SAM_6"/>
</dbReference>
<comment type="caution">
    <text evidence="3">The sequence shown here is derived from an EMBL/GenBank/DDBJ whole genome shotgun (WGS) entry which is preliminary data.</text>
</comment>
<dbReference type="Pfam" id="PF23394">
    <property type="entry name" value="DUF7102"/>
    <property type="match status" value="1"/>
</dbReference>
<feature type="domain" description="DUF7102" evidence="1">
    <location>
        <begin position="4"/>
        <end position="161"/>
    </location>
</feature>
<organism evidence="3 4">
    <name type="scientific">Neonectria magnoliae</name>
    <dbReference type="NCBI Taxonomy" id="2732573"/>
    <lineage>
        <taxon>Eukaryota</taxon>
        <taxon>Fungi</taxon>
        <taxon>Dikarya</taxon>
        <taxon>Ascomycota</taxon>
        <taxon>Pezizomycotina</taxon>
        <taxon>Sordariomycetes</taxon>
        <taxon>Hypocreomycetidae</taxon>
        <taxon>Hypocreales</taxon>
        <taxon>Nectriaceae</taxon>
        <taxon>Neonectria</taxon>
    </lineage>
</organism>
<evidence type="ECO:0000259" key="2">
    <source>
        <dbReference type="Pfam" id="PF23395"/>
    </source>
</evidence>
<dbReference type="InterPro" id="IPR055528">
    <property type="entry name" value="DUF7102"/>
</dbReference>
<protein>
    <submittedName>
        <fullName evidence="3">Uncharacterized protein</fullName>
    </submittedName>
</protein>
<name>A0ABR1I2A0_9HYPO</name>
<evidence type="ECO:0000313" key="3">
    <source>
        <dbReference type="EMBL" id="KAK7427476.1"/>
    </source>
</evidence>
<gene>
    <name evidence="3" type="ORF">QQZ08_006082</name>
</gene>
<keyword evidence="4" id="KW-1185">Reference proteome</keyword>